<keyword evidence="3" id="KW-1185">Reference proteome</keyword>
<proteinExistence type="predicted"/>
<protein>
    <recommendedName>
        <fullName evidence="4">DUF444 family protein</fullName>
    </recommendedName>
</protein>
<dbReference type="Proteomes" id="UP001162734">
    <property type="component" value="Chromosome"/>
</dbReference>
<feature type="compositionally biased region" description="Gly residues" evidence="1">
    <location>
        <begin position="79"/>
        <end position="89"/>
    </location>
</feature>
<evidence type="ECO:0008006" key="4">
    <source>
        <dbReference type="Google" id="ProtNLM"/>
    </source>
</evidence>
<reference evidence="3" key="1">
    <citation type="journal article" date="2022" name="Int. J. Syst. Evol. Microbiol.">
        <title>Anaeromyxobacter oryzae sp. nov., Anaeromyxobacter diazotrophicus sp. nov. and Anaeromyxobacter paludicola sp. nov., isolated from paddy soils.</title>
        <authorList>
            <person name="Itoh H."/>
            <person name="Xu Z."/>
            <person name="Mise K."/>
            <person name="Masuda Y."/>
            <person name="Ushijima N."/>
            <person name="Hayakawa C."/>
            <person name="Shiratori Y."/>
            <person name="Senoo K."/>
        </authorList>
    </citation>
    <scope>NUCLEOTIDE SEQUENCE [LARGE SCALE GENOMIC DNA]</scope>
    <source>
        <strain evidence="3">Red630</strain>
    </source>
</reference>
<evidence type="ECO:0000313" key="2">
    <source>
        <dbReference type="EMBL" id="BDG08128.1"/>
    </source>
</evidence>
<dbReference type="EMBL" id="AP025592">
    <property type="protein sequence ID" value="BDG08128.1"/>
    <property type="molecule type" value="Genomic_DNA"/>
</dbReference>
<organism evidence="2 3">
    <name type="scientific">Anaeromyxobacter paludicola</name>
    <dbReference type="NCBI Taxonomy" id="2918171"/>
    <lineage>
        <taxon>Bacteria</taxon>
        <taxon>Pseudomonadati</taxon>
        <taxon>Myxococcota</taxon>
        <taxon>Myxococcia</taxon>
        <taxon>Myxococcales</taxon>
        <taxon>Cystobacterineae</taxon>
        <taxon>Anaeromyxobacteraceae</taxon>
        <taxon>Anaeromyxobacter</taxon>
    </lineage>
</organism>
<evidence type="ECO:0000256" key="1">
    <source>
        <dbReference type="SAM" id="MobiDB-lite"/>
    </source>
</evidence>
<dbReference type="NCBIfam" id="NF003711">
    <property type="entry name" value="PRK05325.2-3"/>
    <property type="match status" value="1"/>
</dbReference>
<name>A0ABM7X8H3_9BACT</name>
<feature type="region of interest" description="Disordered" evidence="1">
    <location>
        <begin position="60"/>
        <end position="90"/>
    </location>
</feature>
<dbReference type="PANTHER" id="PTHR30510">
    <property type="entry name" value="UPF0229 PROTEIN YEAH"/>
    <property type="match status" value="1"/>
</dbReference>
<dbReference type="PANTHER" id="PTHR30510:SF2">
    <property type="entry name" value="UPF0229 PROTEIN YEAH"/>
    <property type="match status" value="1"/>
</dbReference>
<dbReference type="RefSeq" id="WP_248345316.1">
    <property type="nucleotide sequence ID" value="NZ_AP025592.1"/>
</dbReference>
<dbReference type="Pfam" id="PF04285">
    <property type="entry name" value="DUF444"/>
    <property type="match status" value="2"/>
</dbReference>
<gene>
    <name evidence="2" type="ORF">AMPC_12410</name>
</gene>
<dbReference type="InterPro" id="IPR006698">
    <property type="entry name" value="UPF0229"/>
</dbReference>
<accession>A0ABM7X8H3</accession>
<evidence type="ECO:0000313" key="3">
    <source>
        <dbReference type="Proteomes" id="UP001162734"/>
    </source>
</evidence>
<sequence>MSLKIKQDHARFRDIVRGRIKNNLRKYVQKGEMIGRKGKDFITIPVPTIDIPHFRFGEKQQGGVAQGDGQPGDPLSAGQGDGTGQAGQGEGHHLLEVDVSLDELAEILGEELQLPRIEPRGRDRIVTTKLKYTGISPSGPESLRHFKRTYKQALRRQIASGAYSWKKPVIVPMREDRRYRTWKQVPLPETNAVVIYMMDVSGSMGDEQKEVVRIESFWIDTWLRRHYKGLETRYVIHDAVAREVDRETFFHTRESGGTMISSAYKLCREIIDTDYGAAAWNVYPFHFSDGDNWSADDTRLCVDLLRTGILPNVNLFCYGQVESPYGSGQFIKDLRETVGPQENVALSEIADKEAIYGSIKQFLGKGK</sequence>